<proteinExistence type="predicted"/>
<feature type="non-terminal residue" evidence="1">
    <location>
        <position position="134"/>
    </location>
</feature>
<evidence type="ECO:0000313" key="1">
    <source>
        <dbReference type="EMBL" id="SVE59777.1"/>
    </source>
</evidence>
<gene>
    <name evidence="1" type="ORF">METZ01_LOCUS512631</name>
</gene>
<name>A0A383ESF2_9ZZZZ</name>
<dbReference type="EMBL" id="UINC01228459">
    <property type="protein sequence ID" value="SVE59777.1"/>
    <property type="molecule type" value="Genomic_DNA"/>
</dbReference>
<sequence length="134" mass="14732">MKTSFSFIILISFSWAIGLKGLIIPENGHVLSMASTGIAGGFSPGLNPAIHESEHSYIQFSLNRWFADIKGSHMAYQWGRVAPQTISIQSWNANDLELWGEEPNSSPLGTFGVHYMSAAYSISHNLNTPCRFGI</sequence>
<organism evidence="1">
    <name type="scientific">marine metagenome</name>
    <dbReference type="NCBI Taxonomy" id="408172"/>
    <lineage>
        <taxon>unclassified sequences</taxon>
        <taxon>metagenomes</taxon>
        <taxon>ecological metagenomes</taxon>
    </lineage>
</organism>
<protein>
    <submittedName>
        <fullName evidence="1">Uncharacterized protein</fullName>
    </submittedName>
</protein>
<dbReference type="AlphaFoldDB" id="A0A383ESF2"/>
<reference evidence="1" key="1">
    <citation type="submission" date="2018-05" db="EMBL/GenBank/DDBJ databases">
        <authorList>
            <person name="Lanie J.A."/>
            <person name="Ng W.-L."/>
            <person name="Kazmierczak K.M."/>
            <person name="Andrzejewski T.M."/>
            <person name="Davidsen T.M."/>
            <person name="Wayne K.J."/>
            <person name="Tettelin H."/>
            <person name="Glass J.I."/>
            <person name="Rusch D."/>
            <person name="Podicherti R."/>
            <person name="Tsui H.-C.T."/>
            <person name="Winkler M.E."/>
        </authorList>
    </citation>
    <scope>NUCLEOTIDE SEQUENCE</scope>
</reference>
<accession>A0A383ESF2</accession>